<evidence type="ECO:0000313" key="2">
    <source>
        <dbReference type="Proteomes" id="UP000664940"/>
    </source>
</evidence>
<comment type="caution">
    <text evidence="1">The sequence shown here is derived from an EMBL/GenBank/DDBJ whole genome shotgun (WGS) entry which is preliminary data.</text>
</comment>
<organism evidence="1 2">
    <name type="scientific">Phyllostomus discolor</name>
    <name type="common">pale spear-nosed bat</name>
    <dbReference type="NCBI Taxonomy" id="89673"/>
    <lineage>
        <taxon>Eukaryota</taxon>
        <taxon>Metazoa</taxon>
        <taxon>Chordata</taxon>
        <taxon>Craniata</taxon>
        <taxon>Vertebrata</taxon>
        <taxon>Euteleostomi</taxon>
        <taxon>Mammalia</taxon>
        <taxon>Eutheria</taxon>
        <taxon>Laurasiatheria</taxon>
        <taxon>Chiroptera</taxon>
        <taxon>Yangochiroptera</taxon>
        <taxon>Phyllostomidae</taxon>
        <taxon>Phyllostominae</taxon>
        <taxon>Phyllostomus</taxon>
    </lineage>
</organism>
<dbReference type="EMBL" id="JABVXQ010000010">
    <property type="protein sequence ID" value="KAF6088322.1"/>
    <property type="molecule type" value="Genomic_DNA"/>
</dbReference>
<protein>
    <submittedName>
        <fullName evidence="1">Uncharacterized protein</fullName>
    </submittedName>
</protein>
<name>A0A833Z921_9CHIR</name>
<dbReference type="AlphaFoldDB" id="A0A833Z921"/>
<gene>
    <name evidence="1" type="ORF">HJG60_008174</name>
</gene>
<accession>A0A833Z921</accession>
<reference evidence="1 2" key="1">
    <citation type="journal article" date="2020" name="Nature">
        <title>Six reference-quality genomes reveal evolution of bat adaptations.</title>
        <authorList>
            <person name="Jebb D."/>
            <person name="Huang Z."/>
            <person name="Pippel M."/>
            <person name="Hughes G.M."/>
            <person name="Lavrichenko K."/>
            <person name="Devanna P."/>
            <person name="Winkler S."/>
            <person name="Jermiin L.S."/>
            <person name="Skirmuntt E.C."/>
            <person name="Katzourakis A."/>
            <person name="Burkitt-Gray L."/>
            <person name="Ray D.A."/>
            <person name="Sullivan K.A.M."/>
            <person name="Roscito J.G."/>
            <person name="Kirilenko B.M."/>
            <person name="Davalos L.M."/>
            <person name="Corthals A.P."/>
            <person name="Power M.L."/>
            <person name="Jones G."/>
            <person name="Ransome R.D."/>
            <person name="Dechmann D.K.N."/>
            <person name="Locatelli A.G."/>
            <person name="Puechmaille S.J."/>
            <person name="Fedrigo O."/>
            <person name="Jarvis E.D."/>
            <person name="Hiller M."/>
            <person name="Vernes S.C."/>
            <person name="Myers E.W."/>
            <person name="Teeling E.C."/>
        </authorList>
    </citation>
    <scope>NUCLEOTIDE SEQUENCE [LARGE SCALE GENOMIC DNA]</scope>
    <source>
        <strain evidence="1">Bat1K_MPI-CBG_1</strain>
    </source>
</reference>
<dbReference type="Proteomes" id="UP000664940">
    <property type="component" value="Unassembled WGS sequence"/>
</dbReference>
<proteinExistence type="predicted"/>
<evidence type="ECO:0000313" key="1">
    <source>
        <dbReference type="EMBL" id="KAF6088322.1"/>
    </source>
</evidence>
<sequence length="158" mass="17513">MEGPTRGAALGRESRLREQHKGVMRPILEIGCVSKERPEMHAGGHGGGSHFASNLSARQAEAELAEGMVFVGVISFSELGDIHLRPFNYKCNSQSEGAFSNDGWSWKSRTVLGNVRPILCESFARWGYRQHLPPWEGRWRTCKYQRGATHTGTSLGAE</sequence>